<proteinExistence type="predicted"/>
<dbReference type="BioCyc" id="LINT1193029:G11R4-919-MONOMER"/>
<accession>M6ZVP1</accession>
<comment type="caution">
    <text evidence="1">The sequence shown here is derived from an EMBL/GenBank/DDBJ whole genome shotgun (WGS) entry which is preliminary data.</text>
</comment>
<sequence>MLRLTFLRKTKKVVFLTLPDKNHYETILLSDLKRDETISWFFQSFDPL</sequence>
<dbReference type="EMBL" id="AKWN02000401">
    <property type="protein sequence ID" value="EMP05870.1"/>
    <property type="molecule type" value="Genomic_DNA"/>
</dbReference>
<reference evidence="1 2" key="1">
    <citation type="submission" date="2013-01" db="EMBL/GenBank/DDBJ databases">
        <authorList>
            <person name="Harkins D.M."/>
            <person name="Durkin A.S."/>
            <person name="Brinkac L.M."/>
            <person name="Haft D.H."/>
            <person name="Selengut J.D."/>
            <person name="Sanka R."/>
            <person name="DePew J."/>
            <person name="Purushe J."/>
            <person name="Picardeau M."/>
            <person name="Werts C."/>
            <person name="Goarant C."/>
            <person name="Vinetz J.M."/>
            <person name="Sutton G.G."/>
            <person name="Nierman W.C."/>
            <person name="Fouts D.E."/>
        </authorList>
    </citation>
    <scope>NUCLEOTIDE SEQUENCE [LARGE SCALE GENOMIC DNA]</scope>
    <source>
        <strain evidence="1 2">200701872</strain>
    </source>
</reference>
<organism evidence="1 2">
    <name type="scientific">Leptospira interrogans serovar Pyrogenes str. 200701872</name>
    <dbReference type="NCBI Taxonomy" id="1193029"/>
    <lineage>
        <taxon>Bacteria</taxon>
        <taxon>Pseudomonadati</taxon>
        <taxon>Spirochaetota</taxon>
        <taxon>Spirochaetia</taxon>
        <taxon>Leptospirales</taxon>
        <taxon>Leptospiraceae</taxon>
        <taxon>Leptospira</taxon>
    </lineage>
</organism>
<dbReference type="AlphaFoldDB" id="M6ZVP1"/>
<name>M6ZVP1_LEPIR</name>
<protein>
    <submittedName>
        <fullName evidence="1">Uncharacterized protein</fullName>
    </submittedName>
</protein>
<dbReference type="Proteomes" id="UP000012117">
    <property type="component" value="Unassembled WGS sequence"/>
</dbReference>
<evidence type="ECO:0000313" key="1">
    <source>
        <dbReference type="EMBL" id="EMP05870.1"/>
    </source>
</evidence>
<gene>
    <name evidence="1" type="ORF">LEP1GSC124_2414</name>
</gene>
<evidence type="ECO:0000313" key="2">
    <source>
        <dbReference type="Proteomes" id="UP000012117"/>
    </source>
</evidence>